<comment type="caution">
    <text evidence="1">The sequence shown here is derived from an EMBL/GenBank/DDBJ whole genome shotgun (WGS) entry which is preliminary data.</text>
</comment>
<gene>
    <name evidence="1" type="ORF">B0H15DRAFT_873827</name>
</gene>
<dbReference type="AlphaFoldDB" id="A0AAD6XWN5"/>
<dbReference type="InterPro" id="IPR011990">
    <property type="entry name" value="TPR-like_helical_dom_sf"/>
</dbReference>
<dbReference type="Proteomes" id="UP001222325">
    <property type="component" value="Unassembled WGS sequence"/>
</dbReference>
<dbReference type="EMBL" id="JARJCN010000001">
    <property type="protein sequence ID" value="KAJ7104248.1"/>
    <property type="molecule type" value="Genomic_DNA"/>
</dbReference>
<dbReference type="Gene3D" id="1.25.40.10">
    <property type="entry name" value="Tetratricopeptide repeat domain"/>
    <property type="match status" value="1"/>
</dbReference>
<name>A0AAD6XWN5_9AGAR</name>
<evidence type="ECO:0000313" key="2">
    <source>
        <dbReference type="Proteomes" id="UP001222325"/>
    </source>
</evidence>
<evidence type="ECO:0000313" key="1">
    <source>
        <dbReference type="EMBL" id="KAJ7104248.1"/>
    </source>
</evidence>
<sequence length="961" mass="109202">MRCCWRPVVQLGRPFASNRPYSLPSKVPLTYKPSPIAALHAFLAPENLLSPDPLVYNPTALHKLYDAVKVLPPGSNRLNTYELKELLVLFGSLSLPPPRPKCLYVHPFVSRISETPHRTYWPLVLELAKQIRVRPQRKSFTGTHHYWVMRALLARMRSAGQPEQDDPASEATSLYLRIRKTPDPEVHIPYLRTMLTLRRTTHLPQIAGYLCKVLDLHANPDKRFADLLWEIMLGERGSADTQMQERVLATIWTRLETYPYVSATRIPKPARYVYDTASGRHIPLGVTIPQLCAALGASIFPHFRLYLPQAVRQWAVNEAKAVFRPQRPAGARWSNLAMLALYAAPTTVASGASGGTVTDEDADTGVVWRTVFALATFERAIPHDTASDTVRLAVRQLWRMWKDAEGAAPPLICRVIVGAFFRLATKIRDGPLKDGCQRYCVAHELWGVRVGESKANVVQTTELFVDYAYAVLYTGAQDGENLWQGIFAALPPDSAGIPWRARVSDALFRALLAQDVAVAHELYEFCQQDAMAIPVESVHALALALAARYFPGEALTFLSDTRFSSDQVEELLDHILRTLRRERHGFRDVPLADAMIPVMEQLYIGTDRIPYKRIKFSLRFALGVMANSERSTAAMKLMRVIHQRQPEFFSKRYFLRTMRVLVNRQQLTHAVELLRLVQHFPAPAKHNIRRKLTLRLARKGARSLAERAYRFGGVRRGRRTTREAMARAVRFRVRAPEQLLSLKVMPLLARQPAHPPTVRYAVMLLARARRIAAARHVLARAHKAGLDPETLTWVGNTLLDGALRATTGKYARLVRHVMRTRDFLVERYGFVPDRVTMNVLVKALLRWKTLVDVAQIRRLFDHMVRSGYPAAARWRREGGVPFGTHAVDGDAEGAFSTLGLPRFISFDKHVRPLYKLFIKALHLRRDRWGARTVIGILRSEEAEVLVRRQMKRRVRLIGVMR</sequence>
<protein>
    <submittedName>
        <fullName evidence="1">Uncharacterized protein</fullName>
    </submittedName>
</protein>
<proteinExistence type="predicted"/>
<reference evidence="1" key="1">
    <citation type="submission" date="2023-03" db="EMBL/GenBank/DDBJ databases">
        <title>Massive genome expansion in bonnet fungi (Mycena s.s.) driven by repeated elements and novel gene families across ecological guilds.</title>
        <authorList>
            <consortium name="Lawrence Berkeley National Laboratory"/>
            <person name="Harder C.B."/>
            <person name="Miyauchi S."/>
            <person name="Viragh M."/>
            <person name="Kuo A."/>
            <person name="Thoen E."/>
            <person name="Andreopoulos B."/>
            <person name="Lu D."/>
            <person name="Skrede I."/>
            <person name="Drula E."/>
            <person name="Henrissat B."/>
            <person name="Morin E."/>
            <person name="Kohler A."/>
            <person name="Barry K."/>
            <person name="LaButti K."/>
            <person name="Morin E."/>
            <person name="Salamov A."/>
            <person name="Lipzen A."/>
            <person name="Mereny Z."/>
            <person name="Hegedus B."/>
            <person name="Baldrian P."/>
            <person name="Stursova M."/>
            <person name="Weitz H."/>
            <person name="Taylor A."/>
            <person name="Grigoriev I.V."/>
            <person name="Nagy L.G."/>
            <person name="Martin F."/>
            <person name="Kauserud H."/>
        </authorList>
    </citation>
    <scope>NUCLEOTIDE SEQUENCE</scope>
    <source>
        <strain evidence="1">CBHHK173m</strain>
    </source>
</reference>
<feature type="non-terminal residue" evidence="1">
    <location>
        <position position="961"/>
    </location>
</feature>
<organism evidence="1 2">
    <name type="scientific">Mycena belliarum</name>
    <dbReference type="NCBI Taxonomy" id="1033014"/>
    <lineage>
        <taxon>Eukaryota</taxon>
        <taxon>Fungi</taxon>
        <taxon>Dikarya</taxon>
        <taxon>Basidiomycota</taxon>
        <taxon>Agaricomycotina</taxon>
        <taxon>Agaricomycetes</taxon>
        <taxon>Agaricomycetidae</taxon>
        <taxon>Agaricales</taxon>
        <taxon>Marasmiineae</taxon>
        <taxon>Mycenaceae</taxon>
        <taxon>Mycena</taxon>
    </lineage>
</organism>
<accession>A0AAD6XWN5</accession>
<keyword evidence="2" id="KW-1185">Reference proteome</keyword>